<dbReference type="PANTHER" id="PTHR42756">
    <property type="entry name" value="TRANSCRIPTIONAL REGULATOR, MARR"/>
    <property type="match status" value="1"/>
</dbReference>
<dbReference type="PRINTS" id="PR00598">
    <property type="entry name" value="HTHMARR"/>
</dbReference>
<keyword evidence="2" id="KW-0238">DNA-binding</keyword>
<dbReference type="InterPro" id="IPR036388">
    <property type="entry name" value="WH-like_DNA-bd_sf"/>
</dbReference>
<dbReference type="PANTHER" id="PTHR42756:SF1">
    <property type="entry name" value="TRANSCRIPTIONAL REPRESSOR OF EMRAB OPERON"/>
    <property type="match status" value="1"/>
</dbReference>
<comment type="caution">
    <text evidence="5">The sequence shown here is derived from an EMBL/GenBank/DDBJ whole genome shotgun (WGS) entry which is preliminary data.</text>
</comment>
<dbReference type="Pfam" id="PF01047">
    <property type="entry name" value="MarR"/>
    <property type="match status" value="1"/>
</dbReference>
<evidence type="ECO:0000313" key="5">
    <source>
        <dbReference type="EMBL" id="RBW70925.1"/>
    </source>
</evidence>
<name>A0A366Y0N6_9BACI</name>
<dbReference type="EMBL" id="QOCW01000002">
    <property type="protein sequence ID" value="RBW70925.1"/>
    <property type="molecule type" value="Genomic_DNA"/>
</dbReference>
<dbReference type="GO" id="GO:0003700">
    <property type="term" value="F:DNA-binding transcription factor activity"/>
    <property type="evidence" value="ECO:0007669"/>
    <property type="project" value="InterPro"/>
</dbReference>
<evidence type="ECO:0000256" key="1">
    <source>
        <dbReference type="ARBA" id="ARBA00023015"/>
    </source>
</evidence>
<reference evidence="5 6" key="1">
    <citation type="submission" date="2018-07" db="EMBL/GenBank/DDBJ databases">
        <title>Lottiidibacillus patelloidae gen. nov., sp. nov., isolated from the intestinal tract of a marine limpet and the reclassification of B. taeanensis BH030017T, B. algicola KMM 3737T and B. hwajinpoensis SW-72T as genus Lottiidibacillus.</title>
        <authorList>
            <person name="Liu R."/>
            <person name="Huang Z."/>
        </authorList>
    </citation>
    <scope>NUCLEOTIDE SEQUENCE [LARGE SCALE GENOMIC DNA]</scope>
    <source>
        <strain evidence="5 6">BH030017</strain>
    </source>
</reference>
<dbReference type="SMART" id="SM00347">
    <property type="entry name" value="HTH_MARR"/>
    <property type="match status" value="1"/>
</dbReference>
<evidence type="ECO:0000259" key="4">
    <source>
        <dbReference type="PROSITE" id="PS50995"/>
    </source>
</evidence>
<keyword evidence="6" id="KW-1185">Reference proteome</keyword>
<feature type="domain" description="HTH marR-type" evidence="4">
    <location>
        <begin position="3"/>
        <end position="138"/>
    </location>
</feature>
<dbReference type="SUPFAM" id="SSF46785">
    <property type="entry name" value="Winged helix' DNA-binding domain"/>
    <property type="match status" value="1"/>
</dbReference>
<organism evidence="5 6">
    <name type="scientific">Bacillus taeanensis</name>
    <dbReference type="NCBI Taxonomy" id="273032"/>
    <lineage>
        <taxon>Bacteria</taxon>
        <taxon>Bacillati</taxon>
        <taxon>Bacillota</taxon>
        <taxon>Bacilli</taxon>
        <taxon>Bacillales</taxon>
        <taxon>Bacillaceae</taxon>
        <taxon>Bacillus</taxon>
    </lineage>
</organism>
<protein>
    <submittedName>
        <fullName evidence="5">MarR family transcriptional regulator</fullName>
    </submittedName>
</protein>
<dbReference type="GO" id="GO:0003677">
    <property type="term" value="F:DNA binding"/>
    <property type="evidence" value="ECO:0007669"/>
    <property type="project" value="UniProtKB-KW"/>
</dbReference>
<evidence type="ECO:0000313" key="6">
    <source>
        <dbReference type="Proteomes" id="UP000253314"/>
    </source>
</evidence>
<dbReference type="RefSeq" id="WP_113804403.1">
    <property type="nucleotide sequence ID" value="NZ_QOCW01000002.1"/>
</dbReference>
<accession>A0A366Y0N6</accession>
<evidence type="ECO:0000256" key="2">
    <source>
        <dbReference type="ARBA" id="ARBA00023125"/>
    </source>
</evidence>
<dbReference type="PROSITE" id="PS50995">
    <property type="entry name" value="HTH_MARR_2"/>
    <property type="match status" value="1"/>
</dbReference>
<dbReference type="AlphaFoldDB" id="A0A366Y0N6"/>
<dbReference type="InterPro" id="IPR036390">
    <property type="entry name" value="WH_DNA-bd_sf"/>
</dbReference>
<keyword evidence="3" id="KW-0804">Transcription</keyword>
<dbReference type="Proteomes" id="UP000253314">
    <property type="component" value="Unassembled WGS sequence"/>
</dbReference>
<dbReference type="Gene3D" id="1.10.10.10">
    <property type="entry name" value="Winged helix-like DNA-binding domain superfamily/Winged helix DNA-binding domain"/>
    <property type="match status" value="1"/>
</dbReference>
<dbReference type="InterPro" id="IPR000835">
    <property type="entry name" value="HTH_MarR-typ"/>
</dbReference>
<proteinExistence type="predicted"/>
<keyword evidence="1" id="KW-0805">Transcription regulation</keyword>
<evidence type="ECO:0000256" key="3">
    <source>
        <dbReference type="ARBA" id="ARBA00023163"/>
    </source>
</evidence>
<dbReference type="OrthoDB" id="2355600at2"/>
<gene>
    <name evidence="5" type="ORF">DS031_02700</name>
</gene>
<sequence length="148" mass="17541">MRDEELAQKFNLAFEKLWVLHIKEEQDLIDFSLTNQQQALLILLIHNPHITPTMLADKMGITKSAVSQLLKKLETEGFIKKKQHVKDKRTILVELGRKGKQYKKDIELFNRKMFEKYYSKLAPKEMENIIRSFEKLVHLMEGNNKKED</sequence>